<gene>
    <name evidence="2" type="ORF">AB6A68_10600</name>
</gene>
<organism evidence="2 3">
    <name type="scientific">Ferrimicrobium acidiphilum</name>
    <dbReference type="NCBI Taxonomy" id="121039"/>
    <lineage>
        <taxon>Bacteria</taxon>
        <taxon>Bacillati</taxon>
        <taxon>Actinomycetota</taxon>
        <taxon>Acidimicrobiia</taxon>
        <taxon>Acidimicrobiales</taxon>
        <taxon>Acidimicrobiaceae</taxon>
        <taxon>Ferrimicrobium</taxon>
    </lineage>
</organism>
<keyword evidence="3" id="KW-1185">Reference proteome</keyword>
<feature type="transmembrane region" description="Helical" evidence="1">
    <location>
        <begin position="31"/>
        <end position="53"/>
    </location>
</feature>
<accession>A0ABV3Y3Z3</accession>
<dbReference type="EMBL" id="JBFSHR010000044">
    <property type="protein sequence ID" value="MEX6430276.1"/>
    <property type="molecule type" value="Genomic_DNA"/>
</dbReference>
<evidence type="ECO:0000313" key="3">
    <source>
        <dbReference type="Proteomes" id="UP001560267"/>
    </source>
</evidence>
<protein>
    <submittedName>
        <fullName evidence="2">Uncharacterized protein</fullName>
    </submittedName>
</protein>
<feature type="transmembrane region" description="Helical" evidence="1">
    <location>
        <begin position="98"/>
        <end position="118"/>
    </location>
</feature>
<reference evidence="2 3" key="1">
    <citation type="submission" date="2024-07" db="EMBL/GenBank/DDBJ databases">
        <title>Draft Genome Sequence of Ferrimicrobium acidiphilum Strain YE2023, Isolated from a Pulp of Bioleach Reactor.</title>
        <authorList>
            <person name="Elkina Y.A."/>
            <person name="Bulaeva A.G."/>
            <person name="Beletsky A.V."/>
            <person name="Mardanov A.V."/>
        </authorList>
    </citation>
    <scope>NUCLEOTIDE SEQUENCE [LARGE SCALE GENOMIC DNA]</scope>
    <source>
        <strain evidence="2 3">YE2023</strain>
    </source>
</reference>
<keyword evidence="1" id="KW-1133">Transmembrane helix</keyword>
<name>A0ABV3Y3Z3_9ACTN</name>
<dbReference type="Proteomes" id="UP001560267">
    <property type="component" value="Unassembled WGS sequence"/>
</dbReference>
<evidence type="ECO:0000256" key="1">
    <source>
        <dbReference type="SAM" id="Phobius"/>
    </source>
</evidence>
<feature type="transmembrane region" description="Helical" evidence="1">
    <location>
        <begin position="65"/>
        <end position="86"/>
    </location>
</feature>
<dbReference type="RefSeq" id="WP_276986012.1">
    <property type="nucleotide sequence ID" value="NZ_JBFSHR010000044.1"/>
</dbReference>
<evidence type="ECO:0000313" key="2">
    <source>
        <dbReference type="EMBL" id="MEX6430276.1"/>
    </source>
</evidence>
<proteinExistence type="predicted"/>
<keyword evidence="1" id="KW-0472">Membrane</keyword>
<sequence length="127" mass="13600">MPTVAADHPIVGGLLLLASGVMHFDLRLMGYRYISVVGKLFLVQAPLAVVLAFGNIAANRWMIHLGGAVLLAFTESGLLVSVYTGLFGFPDRPAAPYAWASLAVEISGFLVLAIPVLLERSTRARLH</sequence>
<keyword evidence="1" id="KW-0812">Transmembrane</keyword>
<comment type="caution">
    <text evidence="2">The sequence shown here is derived from an EMBL/GenBank/DDBJ whole genome shotgun (WGS) entry which is preliminary data.</text>
</comment>